<dbReference type="eggNOG" id="COG3905">
    <property type="taxonomic scope" value="Bacteria"/>
</dbReference>
<dbReference type="STRING" id="55207.KP22_02610"/>
<dbReference type="EMBL" id="JQHM01000001">
    <property type="protein sequence ID" value="KFX06999.1"/>
    <property type="molecule type" value="Genomic_DNA"/>
</dbReference>
<dbReference type="CDD" id="cd22233">
    <property type="entry name" value="RHH_CopAso-like"/>
    <property type="match status" value="1"/>
</dbReference>
<dbReference type="OrthoDB" id="9812023at2"/>
<name>A0A093S2K7_9GAMM</name>
<evidence type="ECO:0000259" key="1">
    <source>
        <dbReference type="Pfam" id="PF01402"/>
    </source>
</evidence>
<comment type="caution">
    <text evidence="2">The sequence shown here is derived from an EMBL/GenBank/DDBJ whole genome shotgun (WGS) entry which is preliminary data.</text>
</comment>
<feature type="domain" description="Ribbon-helix-helix protein CopG" evidence="1">
    <location>
        <begin position="5"/>
        <end position="42"/>
    </location>
</feature>
<accession>A0A093S2K7</accession>
<dbReference type="SUPFAM" id="SSF47598">
    <property type="entry name" value="Ribbon-helix-helix"/>
    <property type="match status" value="1"/>
</dbReference>
<gene>
    <name evidence="3" type="ORF">JV35_08860</name>
    <name evidence="2" type="ORF">KP22_02610</name>
</gene>
<proteinExistence type="predicted"/>
<dbReference type="Proteomes" id="UP000032869">
    <property type="component" value="Unassembled WGS sequence"/>
</dbReference>
<evidence type="ECO:0000313" key="4">
    <source>
        <dbReference type="Proteomes" id="UP000032869"/>
    </source>
</evidence>
<dbReference type="AlphaFoldDB" id="A0A093S2K7"/>
<organism evidence="2 5">
    <name type="scientific">Pectobacterium betavasculorum</name>
    <dbReference type="NCBI Taxonomy" id="55207"/>
    <lineage>
        <taxon>Bacteria</taxon>
        <taxon>Pseudomonadati</taxon>
        <taxon>Pseudomonadota</taxon>
        <taxon>Gammaproteobacteria</taxon>
        <taxon>Enterobacterales</taxon>
        <taxon>Pectobacteriaceae</taxon>
        <taxon>Pectobacterium</taxon>
    </lineage>
</organism>
<protein>
    <submittedName>
        <fullName evidence="2">Helix-turn-helix protein, CopG</fullName>
    </submittedName>
</protein>
<dbReference type="RefSeq" id="WP_039302781.1">
    <property type="nucleotide sequence ID" value="NZ_JAODTE010000003.1"/>
</dbReference>
<dbReference type="Pfam" id="PF01402">
    <property type="entry name" value="RHH_1"/>
    <property type="match status" value="1"/>
</dbReference>
<dbReference type="PANTHER" id="PTHR40688">
    <property type="match status" value="1"/>
</dbReference>
<evidence type="ECO:0000313" key="5">
    <source>
        <dbReference type="Proteomes" id="UP000032874"/>
    </source>
</evidence>
<dbReference type="InterPro" id="IPR010985">
    <property type="entry name" value="Ribbon_hlx_hlx"/>
</dbReference>
<keyword evidence="4" id="KW-1185">Reference proteome</keyword>
<dbReference type="GO" id="GO:0006355">
    <property type="term" value="P:regulation of DNA-templated transcription"/>
    <property type="evidence" value="ECO:0007669"/>
    <property type="project" value="InterPro"/>
</dbReference>
<evidence type="ECO:0000313" key="2">
    <source>
        <dbReference type="EMBL" id="KFX06999.1"/>
    </source>
</evidence>
<dbReference type="Proteomes" id="UP000032874">
    <property type="component" value="Unassembled WGS sequence"/>
</dbReference>
<sequence length="81" mass="8887">MGVMSVRLNDETTAQLDALAKATGRTRSFLAGQAIEDYLAREAWQIAEIEQAIKEADAGDFVSSDEMNNLFKKLGTVRHGN</sequence>
<evidence type="ECO:0000313" key="3">
    <source>
        <dbReference type="EMBL" id="KFX21280.1"/>
    </source>
</evidence>
<dbReference type="InterPro" id="IPR052991">
    <property type="entry name" value="Non-func_TypeII_TA_Antitoxin"/>
</dbReference>
<dbReference type="EMBL" id="JQHL01000002">
    <property type="protein sequence ID" value="KFX21280.1"/>
    <property type="molecule type" value="Genomic_DNA"/>
</dbReference>
<reference evidence="4 5" key="1">
    <citation type="submission" date="2014-08" db="EMBL/GenBank/DDBJ databases">
        <title>Genome sequences of NCPPB Pectobacterium isolates.</title>
        <authorList>
            <person name="Glover R.H."/>
            <person name="Sapp M."/>
            <person name="Elphinstone J."/>
        </authorList>
    </citation>
    <scope>NUCLEOTIDE SEQUENCE [LARGE SCALE GENOMIC DNA]</scope>
    <source>
        <strain evidence="3 4">NCPPB 2793</strain>
        <strain evidence="2 5">NCPPB 2795</strain>
    </source>
</reference>
<dbReference type="PANTHER" id="PTHR40688:SF2">
    <property type="entry name" value="RIBBON-HELIX-HELIX PROTEIN COPG DOMAIN-CONTAINING PROTEIN"/>
    <property type="match status" value="1"/>
</dbReference>
<dbReference type="InterPro" id="IPR002145">
    <property type="entry name" value="CopG"/>
</dbReference>